<reference evidence="1" key="1">
    <citation type="submission" date="2022-06" db="EMBL/GenBank/DDBJ databases">
        <title>Phylogenomic reconstructions and comparative analyses of Kickxellomycotina fungi.</title>
        <authorList>
            <person name="Reynolds N.K."/>
            <person name="Stajich J.E."/>
            <person name="Barry K."/>
            <person name="Grigoriev I.V."/>
            <person name="Crous P."/>
            <person name="Smith M.E."/>
        </authorList>
    </citation>
    <scope>NUCLEOTIDE SEQUENCE</scope>
    <source>
        <strain evidence="1">RSA 2271</strain>
    </source>
</reference>
<comment type="caution">
    <text evidence="1">The sequence shown here is derived from an EMBL/GenBank/DDBJ whole genome shotgun (WGS) entry which is preliminary data.</text>
</comment>
<gene>
    <name evidence="1" type="ORF">EV182_005317</name>
</gene>
<proteinExistence type="predicted"/>
<keyword evidence="2" id="KW-1185">Reference proteome</keyword>
<evidence type="ECO:0000313" key="2">
    <source>
        <dbReference type="Proteomes" id="UP001145114"/>
    </source>
</evidence>
<protein>
    <submittedName>
        <fullName evidence="1">Uncharacterized protein</fullName>
    </submittedName>
</protein>
<dbReference type="EMBL" id="JAMZIH010001858">
    <property type="protein sequence ID" value="KAJ1677846.1"/>
    <property type="molecule type" value="Genomic_DNA"/>
</dbReference>
<dbReference type="Proteomes" id="UP001145114">
    <property type="component" value="Unassembled WGS sequence"/>
</dbReference>
<evidence type="ECO:0000313" key="1">
    <source>
        <dbReference type="EMBL" id="KAJ1677846.1"/>
    </source>
</evidence>
<organism evidence="1 2">
    <name type="scientific">Spiromyces aspiralis</name>
    <dbReference type="NCBI Taxonomy" id="68401"/>
    <lineage>
        <taxon>Eukaryota</taxon>
        <taxon>Fungi</taxon>
        <taxon>Fungi incertae sedis</taxon>
        <taxon>Zoopagomycota</taxon>
        <taxon>Kickxellomycotina</taxon>
        <taxon>Kickxellomycetes</taxon>
        <taxon>Kickxellales</taxon>
        <taxon>Kickxellaceae</taxon>
        <taxon>Spiromyces</taxon>
    </lineage>
</organism>
<name>A0ACC1HR71_9FUNG</name>
<accession>A0ACC1HR71</accession>
<sequence>MQSFTLELLSSEVNLTNANTIPKPQTMSPSAPSINSLALPAQKYVATTPSKPATKKVAGSASSLPSSNTSSTIVASRHRPGGRPTLSYHQAHSDRAAARHAVTSVGIPNSNGDSMEIEDDDDDDEFDDALVQLSNEIGTVATSNTTSATLPTGRAPGSSQTAAAAGGDDDSQFDELARLLKDETNSASVATNYDEATASSAATDSGRNDANPNVETFDINMDTFDDSDDEFVEPSSSALPLRASQQPSATPLQQISASCQSTTDSFFSPTKSDSDPSPSNDTFSGLNNWNGILLSPEHSSTTTAASAAAIAARTPATKSQRQRQPPQAAPSMAYGQDTIGDEEDDDDELGDLANVLNKELANQ</sequence>